<feature type="transmembrane region" description="Helical" evidence="1">
    <location>
        <begin position="75"/>
        <end position="95"/>
    </location>
</feature>
<reference evidence="3" key="1">
    <citation type="submission" date="2025-08" db="UniProtKB">
        <authorList>
            <consortium name="RefSeq"/>
        </authorList>
    </citation>
    <scope>IDENTIFICATION</scope>
    <source>
        <tissue evidence="3">Whole larvae</tissue>
    </source>
</reference>
<organism evidence="2 3">
    <name type="scientific">Galleria mellonella</name>
    <name type="common">Greater wax moth</name>
    <dbReference type="NCBI Taxonomy" id="7137"/>
    <lineage>
        <taxon>Eukaryota</taxon>
        <taxon>Metazoa</taxon>
        <taxon>Ecdysozoa</taxon>
        <taxon>Arthropoda</taxon>
        <taxon>Hexapoda</taxon>
        <taxon>Insecta</taxon>
        <taxon>Pterygota</taxon>
        <taxon>Neoptera</taxon>
        <taxon>Endopterygota</taxon>
        <taxon>Lepidoptera</taxon>
        <taxon>Glossata</taxon>
        <taxon>Ditrysia</taxon>
        <taxon>Pyraloidea</taxon>
        <taxon>Pyralidae</taxon>
        <taxon>Galleriinae</taxon>
        <taxon>Galleria</taxon>
    </lineage>
</organism>
<evidence type="ECO:0000313" key="2">
    <source>
        <dbReference type="Proteomes" id="UP001652740"/>
    </source>
</evidence>
<keyword evidence="1" id="KW-0472">Membrane</keyword>
<dbReference type="AlphaFoldDB" id="A0A6J1WYF9"/>
<evidence type="ECO:0000256" key="1">
    <source>
        <dbReference type="SAM" id="Phobius"/>
    </source>
</evidence>
<dbReference type="GeneID" id="113517579"/>
<protein>
    <submittedName>
        <fullName evidence="3">Uncharacterized protein LOC113517579 isoform X1</fullName>
    </submittedName>
</protein>
<proteinExistence type="predicted"/>
<evidence type="ECO:0000313" key="3">
    <source>
        <dbReference type="RefSeq" id="XP_026758095.3"/>
    </source>
</evidence>
<keyword evidence="1" id="KW-0812">Transmembrane</keyword>
<name>A0A6J1WYF9_GALME</name>
<accession>A0A6J1WYF9</accession>
<dbReference type="InParanoid" id="A0A6J1WYF9"/>
<gene>
    <name evidence="3" type="primary">LOC113517579</name>
</gene>
<keyword evidence="1" id="KW-1133">Transmembrane helix</keyword>
<feature type="transmembrane region" description="Helical" evidence="1">
    <location>
        <begin position="48"/>
        <end position="69"/>
    </location>
</feature>
<dbReference type="Proteomes" id="UP001652740">
    <property type="component" value="Unplaced"/>
</dbReference>
<sequence length="239" mass="28118">MCRHGKVRINNFFKQLVYVSVFFKFLSIKNCIFLFLENMMSYEERRRTGRYIAILVGISLFLLAMYHAWVRRIPIVASLVVPALIMFVYVAWVLYTASRDKHRLLVLDAEAALSVPSPEGTENDIQISELSHNNEMPLASTKESIKLNTLDISIQKDWVEPSVPVYKEDNITRREEPRFNMPLILVNGQLPEDLDQRWVNVVETVTNSDKFRWLPPKRRRKRKFCRKKHPVFKRSYSIA</sequence>
<keyword evidence="2" id="KW-1185">Reference proteome</keyword>
<dbReference type="RefSeq" id="XP_026758095.3">
    <property type="nucleotide sequence ID" value="XM_026902294.3"/>
</dbReference>
<feature type="transmembrane region" description="Helical" evidence="1">
    <location>
        <begin position="16"/>
        <end position="36"/>
    </location>
</feature>